<name>A0A6J5P0B4_9CAUD</name>
<gene>
    <name evidence="1" type="ORF">UFOVP787_72</name>
</gene>
<dbReference type="EMBL" id="LR796734">
    <property type="protein sequence ID" value="CAB4162615.1"/>
    <property type="molecule type" value="Genomic_DNA"/>
</dbReference>
<proteinExistence type="predicted"/>
<sequence length="56" mass="6826">MRYRVEVYFWERSSDGDDWIDSVYSKMFDTRITADEYAEFSRNVKDVISVEIFEVE</sequence>
<reference evidence="1" key="1">
    <citation type="submission" date="2020-04" db="EMBL/GenBank/DDBJ databases">
        <authorList>
            <person name="Chiriac C."/>
            <person name="Salcher M."/>
            <person name="Ghai R."/>
            <person name="Kavagutti S V."/>
        </authorList>
    </citation>
    <scope>NUCLEOTIDE SEQUENCE</scope>
</reference>
<organism evidence="1">
    <name type="scientific">uncultured Caudovirales phage</name>
    <dbReference type="NCBI Taxonomy" id="2100421"/>
    <lineage>
        <taxon>Viruses</taxon>
        <taxon>Duplodnaviria</taxon>
        <taxon>Heunggongvirae</taxon>
        <taxon>Uroviricota</taxon>
        <taxon>Caudoviricetes</taxon>
        <taxon>Peduoviridae</taxon>
        <taxon>Maltschvirus</taxon>
        <taxon>Maltschvirus maltsch</taxon>
    </lineage>
</organism>
<protein>
    <submittedName>
        <fullName evidence="1">Uncharacterized protein</fullName>
    </submittedName>
</protein>
<evidence type="ECO:0000313" key="1">
    <source>
        <dbReference type="EMBL" id="CAB4162615.1"/>
    </source>
</evidence>
<accession>A0A6J5P0B4</accession>